<reference evidence="1 2" key="1">
    <citation type="journal article" date="2023" name="Nucleic Acids Res.">
        <title>The hologenome of Daphnia magna reveals possible DNA methylation and microbiome-mediated evolution of the host genome.</title>
        <authorList>
            <person name="Chaturvedi A."/>
            <person name="Li X."/>
            <person name="Dhandapani V."/>
            <person name="Marshall H."/>
            <person name="Kissane S."/>
            <person name="Cuenca-Cambronero M."/>
            <person name="Asole G."/>
            <person name="Calvet F."/>
            <person name="Ruiz-Romero M."/>
            <person name="Marangio P."/>
            <person name="Guigo R."/>
            <person name="Rago D."/>
            <person name="Mirbahai L."/>
            <person name="Eastwood N."/>
            <person name="Colbourne J.K."/>
            <person name="Zhou J."/>
            <person name="Mallon E."/>
            <person name="Orsini L."/>
        </authorList>
    </citation>
    <scope>NUCLEOTIDE SEQUENCE [LARGE SCALE GENOMIC DNA]</scope>
    <source>
        <strain evidence="1">LRV0_1</strain>
    </source>
</reference>
<gene>
    <name evidence="1" type="ORF">OUZ56_027738</name>
</gene>
<proteinExistence type="predicted"/>
<evidence type="ECO:0008006" key="3">
    <source>
        <dbReference type="Google" id="ProtNLM"/>
    </source>
</evidence>
<sequence>MQNKTVWKLSIKSACSDGEKRRFLNSFTQEKLKSIGLDWVHLQTHLTDAGFYMRLYRHYIYQYE</sequence>
<protein>
    <recommendedName>
        <fullName evidence="3">Helicase</fullName>
    </recommendedName>
</protein>
<dbReference type="Proteomes" id="UP001234178">
    <property type="component" value="Unassembled WGS sequence"/>
</dbReference>
<evidence type="ECO:0000313" key="2">
    <source>
        <dbReference type="Proteomes" id="UP001234178"/>
    </source>
</evidence>
<accession>A0ABR0B1T0</accession>
<keyword evidence="2" id="KW-1185">Reference proteome</keyword>
<evidence type="ECO:0000313" key="1">
    <source>
        <dbReference type="EMBL" id="KAK4035652.1"/>
    </source>
</evidence>
<name>A0ABR0B1T0_9CRUS</name>
<comment type="caution">
    <text evidence="1">The sequence shown here is derived from an EMBL/GenBank/DDBJ whole genome shotgun (WGS) entry which is preliminary data.</text>
</comment>
<organism evidence="1 2">
    <name type="scientific">Daphnia magna</name>
    <dbReference type="NCBI Taxonomy" id="35525"/>
    <lineage>
        <taxon>Eukaryota</taxon>
        <taxon>Metazoa</taxon>
        <taxon>Ecdysozoa</taxon>
        <taxon>Arthropoda</taxon>
        <taxon>Crustacea</taxon>
        <taxon>Branchiopoda</taxon>
        <taxon>Diplostraca</taxon>
        <taxon>Cladocera</taxon>
        <taxon>Anomopoda</taxon>
        <taxon>Daphniidae</taxon>
        <taxon>Daphnia</taxon>
    </lineage>
</organism>
<dbReference type="EMBL" id="JAOYFB010000040">
    <property type="protein sequence ID" value="KAK4035652.1"/>
    <property type="molecule type" value="Genomic_DNA"/>
</dbReference>